<reference evidence="4 5" key="1">
    <citation type="submission" date="2019-11" db="EMBL/GenBank/DDBJ databases">
        <authorList>
            <person name="Holert J."/>
        </authorList>
    </citation>
    <scope>NUCLEOTIDE SEQUENCE [LARGE SCALE GENOMIC DNA]</scope>
    <source>
        <strain evidence="4">BC8_1</strain>
    </source>
</reference>
<keyword evidence="5" id="KW-1185">Reference proteome</keyword>
<dbReference type="InterPro" id="IPR001647">
    <property type="entry name" value="HTH_TetR"/>
</dbReference>
<feature type="domain" description="HTH tetR-type" evidence="3">
    <location>
        <begin position="1"/>
        <end position="55"/>
    </location>
</feature>
<dbReference type="Gene3D" id="1.10.357.10">
    <property type="entry name" value="Tetracycline Repressor, domain 2"/>
    <property type="match status" value="1"/>
</dbReference>
<dbReference type="InterPro" id="IPR009057">
    <property type="entry name" value="Homeodomain-like_sf"/>
</dbReference>
<evidence type="ECO:0000256" key="1">
    <source>
        <dbReference type="ARBA" id="ARBA00023125"/>
    </source>
</evidence>
<dbReference type="SUPFAM" id="SSF46689">
    <property type="entry name" value="Homeodomain-like"/>
    <property type="match status" value="1"/>
</dbReference>
<accession>A0A5S9PIZ3</accession>
<dbReference type="EMBL" id="CACSIP010000009">
    <property type="protein sequence ID" value="CAA0104013.1"/>
    <property type="molecule type" value="Genomic_DNA"/>
</dbReference>
<evidence type="ECO:0000313" key="5">
    <source>
        <dbReference type="Proteomes" id="UP000430146"/>
    </source>
</evidence>
<evidence type="ECO:0000256" key="2">
    <source>
        <dbReference type="PROSITE-ProRule" id="PRU00335"/>
    </source>
</evidence>
<evidence type="ECO:0000259" key="3">
    <source>
        <dbReference type="PROSITE" id="PS50977"/>
    </source>
</evidence>
<keyword evidence="1 2" id="KW-0238">DNA-binding</keyword>
<gene>
    <name evidence="4" type="ORF">AELLOGFF_03482</name>
</gene>
<organism evidence="4 5">
    <name type="scientific">Mycolicibacterium vanbaalenii</name>
    <name type="common">Mycobacterium vanbaalenii</name>
    <dbReference type="NCBI Taxonomy" id="110539"/>
    <lineage>
        <taxon>Bacteria</taxon>
        <taxon>Bacillati</taxon>
        <taxon>Actinomycetota</taxon>
        <taxon>Actinomycetes</taxon>
        <taxon>Mycobacteriales</taxon>
        <taxon>Mycobacteriaceae</taxon>
        <taxon>Mycolicibacterium</taxon>
    </lineage>
</organism>
<sequence>MCDAAIALLAEDGARGLSHLKVDRRAGVPDGTTSFYYRTRSALLHGVADQIVGYDVVAFAEAFKDEPTDGGDAILSMLAGQMMRIRTEPNLSRTRARLELTMLSKRDEDLAAGFQEVLESYRSLAERVVVAIQPDREPPDSPLVAEQAAVLLTFLSGMVFGFANGATEPATGEHIARQIRAVILGVAAENT</sequence>
<dbReference type="PROSITE" id="PS50977">
    <property type="entry name" value="HTH_TETR_2"/>
    <property type="match status" value="1"/>
</dbReference>
<protein>
    <recommendedName>
        <fullName evidence="3">HTH tetR-type domain-containing protein</fullName>
    </recommendedName>
</protein>
<name>A0A5S9PIZ3_MYCVN</name>
<dbReference type="Pfam" id="PF17940">
    <property type="entry name" value="TetR_C_31"/>
    <property type="match status" value="1"/>
</dbReference>
<proteinExistence type="predicted"/>
<dbReference type="InterPro" id="IPR041583">
    <property type="entry name" value="TetR_C_31"/>
</dbReference>
<feature type="DNA-binding region" description="H-T-H motif" evidence="2">
    <location>
        <begin position="18"/>
        <end position="37"/>
    </location>
</feature>
<dbReference type="AlphaFoldDB" id="A0A5S9PIZ3"/>
<dbReference type="GO" id="GO:0003677">
    <property type="term" value="F:DNA binding"/>
    <property type="evidence" value="ECO:0007669"/>
    <property type="project" value="UniProtKB-UniRule"/>
</dbReference>
<evidence type="ECO:0000313" key="4">
    <source>
        <dbReference type="EMBL" id="CAA0104013.1"/>
    </source>
</evidence>
<dbReference type="Proteomes" id="UP000430146">
    <property type="component" value="Unassembled WGS sequence"/>
</dbReference>